<accession>A0A117PD01</accession>
<dbReference type="Pfam" id="PF09339">
    <property type="entry name" value="HTH_IclR"/>
    <property type="match status" value="1"/>
</dbReference>
<proteinExistence type="predicted"/>
<dbReference type="InterPro" id="IPR050707">
    <property type="entry name" value="HTH_MetabolicPath_Reg"/>
</dbReference>
<organism evidence="6 7">
    <name type="scientific">Streptomyces griseorubiginosus</name>
    <dbReference type="NCBI Taxonomy" id="67304"/>
    <lineage>
        <taxon>Bacteria</taxon>
        <taxon>Bacillati</taxon>
        <taxon>Actinomycetota</taxon>
        <taxon>Actinomycetes</taxon>
        <taxon>Kitasatosporales</taxon>
        <taxon>Streptomycetaceae</taxon>
        <taxon>Streptomyces</taxon>
    </lineage>
</organism>
<dbReference type="InterPro" id="IPR036390">
    <property type="entry name" value="WH_DNA-bd_sf"/>
</dbReference>
<evidence type="ECO:0000256" key="2">
    <source>
        <dbReference type="ARBA" id="ARBA00023125"/>
    </source>
</evidence>
<evidence type="ECO:0000313" key="7">
    <source>
        <dbReference type="Proteomes" id="UP000054375"/>
    </source>
</evidence>
<dbReference type="Proteomes" id="UP000054375">
    <property type="component" value="Unassembled WGS sequence"/>
</dbReference>
<evidence type="ECO:0000313" key="6">
    <source>
        <dbReference type="EMBL" id="KUN71418.1"/>
    </source>
</evidence>
<dbReference type="GO" id="GO:0003700">
    <property type="term" value="F:DNA-binding transcription factor activity"/>
    <property type="evidence" value="ECO:0007669"/>
    <property type="project" value="TreeGrafter"/>
</dbReference>
<comment type="caution">
    <text evidence="6">The sequence shown here is derived from an EMBL/GenBank/DDBJ whole genome shotgun (WGS) entry which is preliminary data.</text>
</comment>
<protein>
    <submittedName>
        <fullName evidence="6">IclR family transcriptional regulator</fullName>
    </submittedName>
</protein>
<dbReference type="Pfam" id="PF01614">
    <property type="entry name" value="IclR_C"/>
    <property type="match status" value="1"/>
</dbReference>
<keyword evidence="3" id="KW-0804">Transcription</keyword>
<dbReference type="AlphaFoldDB" id="A0A117PD01"/>
<dbReference type="InterPro" id="IPR005471">
    <property type="entry name" value="Tscrpt_reg_IclR_N"/>
</dbReference>
<dbReference type="PANTHER" id="PTHR30136">
    <property type="entry name" value="HELIX-TURN-HELIX TRANSCRIPTIONAL REGULATOR, ICLR FAMILY"/>
    <property type="match status" value="1"/>
</dbReference>
<dbReference type="InterPro" id="IPR036388">
    <property type="entry name" value="WH-like_DNA-bd_sf"/>
</dbReference>
<sequence>MTGAGGRGVLEGAFALLRAVERAEGARLTRLAAECGLPKTTAYRLLEQLIELGAVQRSGVGYGIGPRVYQLGRRWQPLPGLRTAAREPARRLAAATGMAVGLSVLWQGQTLVLDWTPGPSSSIGAPDTEATWPWYTAAGKVLLAGARPGLPLGPLPAVWQREAEAIRDLGVAFDRERVLEGVCCAAVPLYGTDRAPIAALSVLTDPSHHLERLADAARRAGAAISGALGHR</sequence>
<dbReference type="InterPro" id="IPR014757">
    <property type="entry name" value="Tscrpt_reg_IclR_C"/>
</dbReference>
<keyword evidence="7" id="KW-1185">Reference proteome</keyword>
<dbReference type="EMBL" id="LMWV01000002">
    <property type="protein sequence ID" value="KUN71418.1"/>
    <property type="molecule type" value="Genomic_DNA"/>
</dbReference>
<dbReference type="Gene3D" id="1.10.10.10">
    <property type="entry name" value="Winged helix-like DNA-binding domain superfamily/Winged helix DNA-binding domain"/>
    <property type="match status" value="1"/>
</dbReference>
<dbReference type="GO" id="GO:0003677">
    <property type="term" value="F:DNA binding"/>
    <property type="evidence" value="ECO:0007669"/>
    <property type="project" value="UniProtKB-KW"/>
</dbReference>
<evidence type="ECO:0000259" key="5">
    <source>
        <dbReference type="PROSITE" id="PS51078"/>
    </source>
</evidence>
<dbReference type="SUPFAM" id="SSF46785">
    <property type="entry name" value="Winged helix' DNA-binding domain"/>
    <property type="match status" value="1"/>
</dbReference>
<dbReference type="PROSITE" id="PS51077">
    <property type="entry name" value="HTH_ICLR"/>
    <property type="match status" value="1"/>
</dbReference>
<dbReference type="PANTHER" id="PTHR30136:SF24">
    <property type="entry name" value="HTH-TYPE TRANSCRIPTIONAL REPRESSOR ALLR"/>
    <property type="match status" value="1"/>
</dbReference>
<dbReference type="Gene3D" id="3.30.450.40">
    <property type="match status" value="2"/>
</dbReference>
<dbReference type="SUPFAM" id="SSF55781">
    <property type="entry name" value="GAF domain-like"/>
    <property type="match status" value="1"/>
</dbReference>
<name>A0A117PD01_9ACTN</name>
<accession>A0A101SCR1</accession>
<dbReference type="GO" id="GO:0045892">
    <property type="term" value="P:negative regulation of DNA-templated transcription"/>
    <property type="evidence" value="ECO:0007669"/>
    <property type="project" value="TreeGrafter"/>
</dbReference>
<dbReference type="SMART" id="SM00346">
    <property type="entry name" value="HTH_ICLR"/>
    <property type="match status" value="1"/>
</dbReference>
<dbReference type="PROSITE" id="PS51078">
    <property type="entry name" value="ICLR_ED"/>
    <property type="match status" value="1"/>
</dbReference>
<dbReference type="InterPro" id="IPR029016">
    <property type="entry name" value="GAF-like_dom_sf"/>
</dbReference>
<evidence type="ECO:0000259" key="4">
    <source>
        <dbReference type="PROSITE" id="PS51077"/>
    </source>
</evidence>
<reference evidence="6 7" key="1">
    <citation type="submission" date="2015-10" db="EMBL/GenBank/DDBJ databases">
        <title>Draft genome sequence of Streptomyces griseorubiginosus DSM 40469, type strain for the species Streptomyces griseorubiginosus.</title>
        <authorList>
            <person name="Ruckert C."/>
            <person name="Winkler A."/>
            <person name="Kalinowski J."/>
            <person name="Kampfer P."/>
            <person name="Glaeser S."/>
        </authorList>
    </citation>
    <scope>NUCLEOTIDE SEQUENCE [LARGE SCALE GENOMIC DNA]</scope>
    <source>
        <strain evidence="6 7">DSM 40469</strain>
    </source>
</reference>
<evidence type="ECO:0000256" key="1">
    <source>
        <dbReference type="ARBA" id="ARBA00023015"/>
    </source>
</evidence>
<evidence type="ECO:0000256" key="3">
    <source>
        <dbReference type="ARBA" id="ARBA00023163"/>
    </source>
</evidence>
<keyword evidence="2" id="KW-0238">DNA-binding</keyword>
<keyword evidence="1" id="KW-0805">Transcription regulation</keyword>
<feature type="domain" description="HTH iclR-type" evidence="4">
    <location>
        <begin position="7"/>
        <end position="66"/>
    </location>
</feature>
<gene>
    <name evidence="6" type="ORF">AQJ54_01245</name>
</gene>
<dbReference type="RefSeq" id="WP_062023377.1">
    <property type="nucleotide sequence ID" value="NZ_JBEPAT010000077.1"/>
</dbReference>
<feature type="domain" description="IclR-ED" evidence="5">
    <location>
        <begin position="67"/>
        <end position="230"/>
    </location>
</feature>